<name>A0A1H2A0N3_9ACTN</name>
<dbReference type="Proteomes" id="UP000199103">
    <property type="component" value="Chromosome I"/>
</dbReference>
<feature type="domain" description="N-acetyltransferase" evidence="4">
    <location>
        <begin position="200"/>
        <end position="347"/>
    </location>
</feature>
<keyword evidence="1 5" id="KW-0808">Transferase</keyword>
<feature type="region of interest" description="Disordered" evidence="3">
    <location>
        <begin position="170"/>
        <end position="193"/>
    </location>
</feature>
<dbReference type="CDD" id="cd04301">
    <property type="entry name" value="NAT_SF"/>
    <property type="match status" value="2"/>
</dbReference>
<dbReference type="AlphaFoldDB" id="A0A1H2A0N3"/>
<dbReference type="OrthoDB" id="9783470at2"/>
<gene>
    <name evidence="5" type="ORF">SAMN04489812_5586</name>
</gene>
<dbReference type="Pfam" id="PF00583">
    <property type="entry name" value="Acetyltransf_1"/>
    <property type="match status" value="2"/>
</dbReference>
<keyword evidence="6" id="KW-1185">Reference proteome</keyword>
<dbReference type="InterPro" id="IPR000182">
    <property type="entry name" value="GNAT_dom"/>
</dbReference>
<dbReference type="PANTHER" id="PTHR43877">
    <property type="entry name" value="AMINOALKYLPHOSPHONATE N-ACETYLTRANSFERASE-RELATED-RELATED"/>
    <property type="match status" value="1"/>
</dbReference>
<protein>
    <submittedName>
        <fullName evidence="5">Acetyltransferase (GNAT) family protein</fullName>
    </submittedName>
</protein>
<dbReference type="STRING" id="630515.SAMN04489812_5586"/>
<keyword evidence="2" id="KW-0012">Acyltransferase</keyword>
<evidence type="ECO:0000313" key="6">
    <source>
        <dbReference type="Proteomes" id="UP000199103"/>
    </source>
</evidence>
<dbReference type="InterPro" id="IPR050832">
    <property type="entry name" value="Bact_Acetyltransf"/>
</dbReference>
<evidence type="ECO:0000256" key="1">
    <source>
        <dbReference type="ARBA" id="ARBA00022679"/>
    </source>
</evidence>
<dbReference type="EMBL" id="LT629772">
    <property type="protein sequence ID" value="SDT39500.1"/>
    <property type="molecule type" value="Genomic_DNA"/>
</dbReference>
<reference evidence="5 6" key="1">
    <citation type="submission" date="2016-10" db="EMBL/GenBank/DDBJ databases">
        <authorList>
            <person name="de Groot N.N."/>
        </authorList>
    </citation>
    <scope>NUCLEOTIDE SEQUENCE [LARGE SCALE GENOMIC DNA]</scope>
    <source>
        <strain evidence="5 6">DSM 21800</strain>
    </source>
</reference>
<feature type="domain" description="N-acetyltransferase" evidence="4">
    <location>
        <begin position="25"/>
        <end position="183"/>
    </location>
</feature>
<dbReference type="RefSeq" id="WP_091529969.1">
    <property type="nucleotide sequence ID" value="NZ_LT629772.1"/>
</dbReference>
<accession>A0A1H2A0N3</accession>
<sequence>MPKSTLIGDLADLVLLAPPNADQPIDYVLLDRDHREDVADLYLASYPPHVGAADLNDALAEMDSTYAGDFGTLIPEASLLALRGGRAAGSIQVVHRSPWDADLDCPFIIELFVHPAARDHGLGRSLLTRAAVACQRLGETQIALRTSDEGGTSPAAFHLYQLAGMRPYRKSVQSSGSDGSTVGRGADRAGIPSSADPLITIERRRDPRATEEILRALPDWFGIEDAILGYVEDARSKTSYLAIDDGRTVGVALLESHFPQSVELHLIAVHPNYRRQGIGKQLLAQIEDDLREQSVSLFQVKTVGASFDHAGYAETRAFYRSRGFLALEEMNGISWDGPTVIMVKPLRS</sequence>
<evidence type="ECO:0000259" key="4">
    <source>
        <dbReference type="PROSITE" id="PS51186"/>
    </source>
</evidence>
<feature type="compositionally biased region" description="Polar residues" evidence="3">
    <location>
        <begin position="171"/>
        <end position="180"/>
    </location>
</feature>
<dbReference type="SUPFAM" id="SSF55729">
    <property type="entry name" value="Acyl-CoA N-acyltransferases (Nat)"/>
    <property type="match status" value="2"/>
</dbReference>
<dbReference type="GO" id="GO:0016747">
    <property type="term" value="F:acyltransferase activity, transferring groups other than amino-acyl groups"/>
    <property type="evidence" value="ECO:0007669"/>
    <property type="project" value="InterPro"/>
</dbReference>
<dbReference type="PROSITE" id="PS51186">
    <property type="entry name" value="GNAT"/>
    <property type="match status" value="2"/>
</dbReference>
<evidence type="ECO:0000256" key="3">
    <source>
        <dbReference type="SAM" id="MobiDB-lite"/>
    </source>
</evidence>
<evidence type="ECO:0000313" key="5">
    <source>
        <dbReference type="EMBL" id="SDT39500.1"/>
    </source>
</evidence>
<dbReference type="InterPro" id="IPR016181">
    <property type="entry name" value="Acyl_CoA_acyltransferase"/>
</dbReference>
<organism evidence="5 6">
    <name type="scientific">Microlunatus soli</name>
    <dbReference type="NCBI Taxonomy" id="630515"/>
    <lineage>
        <taxon>Bacteria</taxon>
        <taxon>Bacillati</taxon>
        <taxon>Actinomycetota</taxon>
        <taxon>Actinomycetes</taxon>
        <taxon>Propionibacteriales</taxon>
        <taxon>Propionibacteriaceae</taxon>
        <taxon>Microlunatus</taxon>
    </lineage>
</organism>
<evidence type="ECO:0000256" key="2">
    <source>
        <dbReference type="ARBA" id="ARBA00023315"/>
    </source>
</evidence>
<proteinExistence type="predicted"/>
<dbReference type="Gene3D" id="3.40.630.30">
    <property type="match status" value="2"/>
</dbReference>